<proteinExistence type="inferred from homology"/>
<geneLocation type="plasmid" evidence="4">
    <name>unnamed</name>
</geneLocation>
<accession>A0ABT0CTS7</accession>
<dbReference type="Proteomes" id="UP001201844">
    <property type="component" value="Unassembled WGS sequence"/>
</dbReference>
<organism evidence="4 5">
    <name type="scientific">Shinella sedimenti</name>
    <dbReference type="NCBI Taxonomy" id="2919913"/>
    <lineage>
        <taxon>Bacteria</taxon>
        <taxon>Pseudomonadati</taxon>
        <taxon>Pseudomonadota</taxon>
        <taxon>Alphaproteobacteria</taxon>
        <taxon>Hyphomicrobiales</taxon>
        <taxon>Rhizobiaceae</taxon>
        <taxon>Shinella</taxon>
    </lineage>
</organism>
<evidence type="ECO:0000313" key="5">
    <source>
        <dbReference type="Proteomes" id="UP001201844"/>
    </source>
</evidence>
<evidence type="ECO:0000313" key="4">
    <source>
        <dbReference type="EMBL" id="MCJ8152012.1"/>
    </source>
</evidence>
<sequence>MNNVAAISIFLFGSLASVSTASAGAELSSPAFVQQANAGGAGFASIDTAAIMKPVMDLVVSSAPVNTTSTTGNLSFVYQSGDFNTASIEQSGSRNVGLIQQIGYMNAASITQSGMGHQAFIAQEGRNNVAIIRQR</sequence>
<comment type="caution">
    <text evidence="4">The sequence shown here is derived from an EMBL/GenBank/DDBJ whole genome shotgun (WGS) entry which is preliminary data.</text>
</comment>
<protein>
    <recommendedName>
        <fullName evidence="6">Minor curlin subunit</fullName>
    </recommendedName>
</protein>
<comment type="similarity">
    <text evidence="1">Belongs to the CsgA/CsgB family.</text>
</comment>
<keyword evidence="5" id="KW-1185">Reference proteome</keyword>
<dbReference type="InterPro" id="IPR009742">
    <property type="entry name" value="Curlin_rpt"/>
</dbReference>
<reference evidence="4 5" key="1">
    <citation type="submission" date="2022-02" db="EMBL/GenBank/DDBJ databases">
        <title>Shinella B3.7 sp. nov., isolated from Sediment (Zhairuo Island).</title>
        <authorList>
            <person name="Chen G."/>
        </authorList>
    </citation>
    <scope>NUCLEOTIDE SEQUENCE [LARGE SCALE GENOMIC DNA]</scope>
    <source>
        <strain evidence="4 5">B3.7</strain>
        <plasmid evidence="4">unnamed</plasmid>
    </source>
</reference>
<feature type="chain" id="PRO_5047489464" description="Minor curlin subunit" evidence="3">
    <location>
        <begin position="24"/>
        <end position="135"/>
    </location>
</feature>
<feature type="signal peptide" evidence="3">
    <location>
        <begin position="1"/>
        <end position="23"/>
    </location>
</feature>
<dbReference type="EMBL" id="JAKVIN010000015">
    <property type="protein sequence ID" value="MCJ8152012.1"/>
    <property type="molecule type" value="Genomic_DNA"/>
</dbReference>
<dbReference type="RefSeq" id="WP_241605745.1">
    <property type="nucleotide sequence ID" value="NZ_JAKVIN010000015.1"/>
</dbReference>
<dbReference type="Pfam" id="PF07012">
    <property type="entry name" value="Curlin_rpt"/>
    <property type="match status" value="1"/>
</dbReference>
<keyword evidence="2 3" id="KW-0732">Signal</keyword>
<evidence type="ECO:0000256" key="2">
    <source>
        <dbReference type="ARBA" id="ARBA00022729"/>
    </source>
</evidence>
<keyword evidence="4" id="KW-0614">Plasmid</keyword>
<evidence type="ECO:0008006" key="6">
    <source>
        <dbReference type="Google" id="ProtNLM"/>
    </source>
</evidence>
<name>A0ABT0CTS7_9HYPH</name>
<gene>
    <name evidence="4" type="ORF">MKI86_23065</name>
</gene>
<evidence type="ECO:0000256" key="3">
    <source>
        <dbReference type="SAM" id="SignalP"/>
    </source>
</evidence>
<evidence type="ECO:0000256" key="1">
    <source>
        <dbReference type="ARBA" id="ARBA00009766"/>
    </source>
</evidence>